<dbReference type="AlphaFoldDB" id="A0A1H9G8W8"/>
<reference evidence="2 3" key="1">
    <citation type="submission" date="2016-10" db="EMBL/GenBank/DDBJ databases">
        <authorList>
            <person name="de Groot N.N."/>
        </authorList>
    </citation>
    <scope>NUCLEOTIDE SEQUENCE [LARGE SCALE GENOMIC DNA]</scope>
    <source>
        <strain evidence="2 3">DSM 22007</strain>
    </source>
</reference>
<evidence type="ECO:0000313" key="3">
    <source>
        <dbReference type="Proteomes" id="UP000198634"/>
    </source>
</evidence>
<sequence length="89" mass="9441">MKSDANPMHKAHNAPRCRAKAKTTGKRCKAPAKRGWKVCRMHGAGGGAPTGPDNGAWVHGDRSQAVEQNRRTLMALLKVARGGAASLAR</sequence>
<proteinExistence type="predicted"/>
<accession>A0A1H9G8W8</accession>
<name>A0A1H9G8W8_9RHOB</name>
<evidence type="ECO:0008006" key="4">
    <source>
        <dbReference type="Google" id="ProtNLM"/>
    </source>
</evidence>
<dbReference type="EMBL" id="FOEP01000007">
    <property type="protein sequence ID" value="SEQ46473.1"/>
    <property type="molecule type" value="Genomic_DNA"/>
</dbReference>
<organism evidence="2 3">
    <name type="scientific">Thalassovita taeanensis</name>
    <dbReference type="NCBI Taxonomy" id="657014"/>
    <lineage>
        <taxon>Bacteria</taxon>
        <taxon>Pseudomonadati</taxon>
        <taxon>Pseudomonadota</taxon>
        <taxon>Alphaproteobacteria</taxon>
        <taxon>Rhodobacterales</taxon>
        <taxon>Roseobacteraceae</taxon>
        <taxon>Thalassovita</taxon>
    </lineage>
</organism>
<keyword evidence="3" id="KW-1185">Reference proteome</keyword>
<feature type="region of interest" description="Disordered" evidence="1">
    <location>
        <begin position="1"/>
        <end position="29"/>
    </location>
</feature>
<evidence type="ECO:0000256" key="1">
    <source>
        <dbReference type="SAM" id="MobiDB-lite"/>
    </source>
</evidence>
<dbReference type="RefSeq" id="WP_090269993.1">
    <property type="nucleotide sequence ID" value="NZ_FOEP01000007.1"/>
</dbReference>
<feature type="compositionally biased region" description="Basic residues" evidence="1">
    <location>
        <begin position="9"/>
        <end position="29"/>
    </location>
</feature>
<protein>
    <recommendedName>
        <fullName evidence="4">Periplasmic glucans biosynthesis protein</fullName>
    </recommendedName>
</protein>
<dbReference type="Proteomes" id="UP000198634">
    <property type="component" value="Unassembled WGS sequence"/>
</dbReference>
<gene>
    <name evidence="2" type="ORF">SAMN04488092_10782</name>
</gene>
<evidence type="ECO:0000313" key="2">
    <source>
        <dbReference type="EMBL" id="SEQ46473.1"/>
    </source>
</evidence>
<dbReference type="STRING" id="657014.SAMN04488092_10782"/>